<sequence length="355" mass="40685">MPLVTRLSRRTMLRKLGHHWFPAAAFLECRHFSMSFKENQGVDVSIVRPQIAPALLPYKIALTEASRLPRPFVGSSVITLLDKLYSRPDRLASSTHLPVGLVQQINCTYDKMDAMVTDFAVCALKRISPRDKARSTSVPLSPAEHFRFCRAFYRVELFYTLFQCGAFDDDMNRWFFSRHPPWENEQLACVYQYLGTRLDQALAERHTDGFEVHEQDKIDDRNLINSWLSRGVEFIYNLVNAPSPKAKRSILAAGISASFRDAPALELPEVLLDVYGGDEDFYQRCKSVALHQYSQPNDEDTDSGPYQAWRSENASDTVTESFMLSDDWLRDCAYVFWDSDRVQTMGMGGLDEDYI</sequence>
<evidence type="ECO:0000313" key="2">
    <source>
        <dbReference type="Proteomes" id="UP001278766"/>
    </source>
</evidence>
<dbReference type="GeneID" id="87845107"/>
<dbReference type="RefSeq" id="XP_062656457.1">
    <property type="nucleotide sequence ID" value="XM_062808159.1"/>
</dbReference>
<organism evidence="1 2">
    <name type="scientific">Chaetomium fimeti</name>
    <dbReference type="NCBI Taxonomy" id="1854472"/>
    <lineage>
        <taxon>Eukaryota</taxon>
        <taxon>Fungi</taxon>
        <taxon>Dikarya</taxon>
        <taxon>Ascomycota</taxon>
        <taxon>Pezizomycotina</taxon>
        <taxon>Sordariomycetes</taxon>
        <taxon>Sordariomycetidae</taxon>
        <taxon>Sordariales</taxon>
        <taxon>Chaetomiaceae</taxon>
        <taxon>Chaetomium</taxon>
    </lineage>
</organism>
<reference evidence="1" key="1">
    <citation type="journal article" date="2023" name="Mol. Phylogenet. Evol.">
        <title>Genome-scale phylogeny and comparative genomics of the fungal order Sordariales.</title>
        <authorList>
            <person name="Hensen N."/>
            <person name="Bonometti L."/>
            <person name="Westerberg I."/>
            <person name="Brannstrom I.O."/>
            <person name="Guillou S."/>
            <person name="Cros-Aarteil S."/>
            <person name="Calhoun S."/>
            <person name="Haridas S."/>
            <person name="Kuo A."/>
            <person name="Mondo S."/>
            <person name="Pangilinan J."/>
            <person name="Riley R."/>
            <person name="LaButti K."/>
            <person name="Andreopoulos B."/>
            <person name="Lipzen A."/>
            <person name="Chen C."/>
            <person name="Yan M."/>
            <person name="Daum C."/>
            <person name="Ng V."/>
            <person name="Clum A."/>
            <person name="Steindorff A."/>
            <person name="Ohm R.A."/>
            <person name="Martin F."/>
            <person name="Silar P."/>
            <person name="Natvig D.O."/>
            <person name="Lalanne C."/>
            <person name="Gautier V."/>
            <person name="Ament-Velasquez S.L."/>
            <person name="Kruys A."/>
            <person name="Hutchinson M.I."/>
            <person name="Powell A.J."/>
            <person name="Barry K."/>
            <person name="Miller A.N."/>
            <person name="Grigoriev I.V."/>
            <person name="Debuchy R."/>
            <person name="Gladieux P."/>
            <person name="Hiltunen Thoren M."/>
            <person name="Johannesson H."/>
        </authorList>
    </citation>
    <scope>NUCLEOTIDE SEQUENCE</scope>
    <source>
        <strain evidence="1">CBS 168.71</strain>
    </source>
</reference>
<keyword evidence="2" id="KW-1185">Reference proteome</keyword>
<comment type="caution">
    <text evidence="1">The sequence shown here is derived from an EMBL/GenBank/DDBJ whole genome shotgun (WGS) entry which is preliminary data.</text>
</comment>
<dbReference type="EMBL" id="JAUEPN010000006">
    <property type="protein sequence ID" value="KAK3292943.1"/>
    <property type="molecule type" value="Genomic_DNA"/>
</dbReference>
<proteinExistence type="predicted"/>
<gene>
    <name evidence="1" type="ORF">B0H64DRAFT_476570</name>
</gene>
<dbReference type="Proteomes" id="UP001278766">
    <property type="component" value="Unassembled WGS sequence"/>
</dbReference>
<dbReference type="AlphaFoldDB" id="A0AAE0HAF8"/>
<accession>A0AAE0HAF8</accession>
<evidence type="ECO:0000313" key="1">
    <source>
        <dbReference type="EMBL" id="KAK3292943.1"/>
    </source>
</evidence>
<reference evidence="1" key="2">
    <citation type="submission" date="2023-06" db="EMBL/GenBank/DDBJ databases">
        <authorList>
            <consortium name="Lawrence Berkeley National Laboratory"/>
            <person name="Haridas S."/>
            <person name="Hensen N."/>
            <person name="Bonometti L."/>
            <person name="Westerberg I."/>
            <person name="Brannstrom I.O."/>
            <person name="Guillou S."/>
            <person name="Cros-Aarteil S."/>
            <person name="Calhoun S."/>
            <person name="Kuo A."/>
            <person name="Mondo S."/>
            <person name="Pangilinan J."/>
            <person name="Riley R."/>
            <person name="Labutti K."/>
            <person name="Andreopoulos B."/>
            <person name="Lipzen A."/>
            <person name="Chen C."/>
            <person name="Yanf M."/>
            <person name="Daum C."/>
            <person name="Ng V."/>
            <person name="Clum A."/>
            <person name="Steindorff A."/>
            <person name="Ohm R."/>
            <person name="Martin F."/>
            <person name="Silar P."/>
            <person name="Natvig D."/>
            <person name="Lalanne C."/>
            <person name="Gautier V."/>
            <person name="Ament-Velasquez S.L."/>
            <person name="Kruys A."/>
            <person name="Hutchinson M.I."/>
            <person name="Powell A.J."/>
            <person name="Barry K."/>
            <person name="Miller A.N."/>
            <person name="Grigoriev I.V."/>
            <person name="Debuchy R."/>
            <person name="Gladieux P."/>
            <person name="Thoren M.H."/>
            <person name="Johannesson H."/>
        </authorList>
    </citation>
    <scope>NUCLEOTIDE SEQUENCE</scope>
    <source>
        <strain evidence="1">CBS 168.71</strain>
    </source>
</reference>
<protein>
    <submittedName>
        <fullName evidence="1">Uncharacterized protein</fullName>
    </submittedName>
</protein>
<name>A0AAE0HAF8_9PEZI</name>